<keyword evidence="2" id="KW-0999">Mitochondrion inner membrane</keyword>
<dbReference type="PANTHER" id="PTHR11504:SF0">
    <property type="entry name" value="CYTOCHROME C OXIDASE SUBUNIT"/>
    <property type="match status" value="1"/>
</dbReference>
<keyword evidence="7" id="KW-0812">Transmembrane</keyword>
<dbReference type="InterPro" id="IPR036418">
    <property type="entry name" value="Cyt_c_oxidase_su6a_sf"/>
</dbReference>
<keyword evidence="9" id="KW-1185">Reference proteome</keyword>
<evidence type="ECO:0000256" key="2">
    <source>
        <dbReference type="ARBA" id="ARBA00022792"/>
    </source>
</evidence>
<dbReference type="Pfam" id="PF02046">
    <property type="entry name" value="COX6A"/>
    <property type="match status" value="1"/>
</dbReference>
<dbReference type="SUPFAM" id="SSF81411">
    <property type="entry name" value="Mitochondrial cytochrome c oxidase subunit VIa"/>
    <property type="match status" value="1"/>
</dbReference>
<dbReference type="Gene3D" id="4.10.95.10">
    <property type="entry name" value="Cytochrome c oxidase, subunit VIa"/>
    <property type="match status" value="1"/>
</dbReference>
<evidence type="ECO:0000256" key="5">
    <source>
        <dbReference type="ARBA" id="ARBA00023136"/>
    </source>
</evidence>
<dbReference type="OrthoDB" id="5947505at2759"/>
<evidence type="ECO:0000256" key="7">
    <source>
        <dbReference type="SAM" id="Phobius"/>
    </source>
</evidence>
<comment type="similarity">
    <text evidence="6">Belongs to the cytochrome c oxidase subunit 6A family.</text>
</comment>
<dbReference type="GO" id="GO:0005743">
    <property type="term" value="C:mitochondrial inner membrane"/>
    <property type="evidence" value="ECO:0007669"/>
    <property type="project" value="UniProtKB-SubCell"/>
</dbReference>
<gene>
    <name evidence="8" type="ORF">OBRU01_03877</name>
</gene>
<proteinExistence type="inferred from homology"/>
<evidence type="ECO:0000313" key="9">
    <source>
        <dbReference type="Proteomes" id="UP000037510"/>
    </source>
</evidence>
<sequence length="155" mass="17507">MLFRASQFHKRLFNVSNFKVGVIRPYSLCCPPRPSGGCGCPNQVPGGGRKIVPPTTCRPGSPPPNPCVPVYHHGKDTWKKYKYIVLFVCIPAILLQAFRAFSHGPPPKGHCRDYEYMRLRTKRFPWGEGVKSLFHNDHLNHLPGECEPPPLDCDE</sequence>
<evidence type="ECO:0000256" key="3">
    <source>
        <dbReference type="ARBA" id="ARBA00022946"/>
    </source>
</evidence>
<dbReference type="PANTHER" id="PTHR11504">
    <property type="entry name" value="CYTOCHROME C OXIDASE POLYPEPTIDE VIA"/>
    <property type="match status" value="1"/>
</dbReference>
<dbReference type="GO" id="GO:0030234">
    <property type="term" value="F:enzyme regulator activity"/>
    <property type="evidence" value="ECO:0007669"/>
    <property type="project" value="TreeGrafter"/>
</dbReference>
<reference evidence="8 9" key="1">
    <citation type="journal article" date="2015" name="Genome Biol. Evol.">
        <title>The genome of winter moth (Operophtera brumata) provides a genomic perspective on sexual dimorphism and phenology.</title>
        <authorList>
            <person name="Derks M.F."/>
            <person name="Smit S."/>
            <person name="Salis L."/>
            <person name="Schijlen E."/>
            <person name="Bossers A."/>
            <person name="Mateman C."/>
            <person name="Pijl A.S."/>
            <person name="de Ridder D."/>
            <person name="Groenen M.A."/>
            <person name="Visser M.E."/>
            <person name="Megens H.J."/>
        </authorList>
    </citation>
    <scope>NUCLEOTIDE SEQUENCE [LARGE SCALE GENOMIC DNA]</scope>
    <source>
        <strain evidence="8">WM2013NL</strain>
        <tissue evidence="8">Head and thorax</tissue>
    </source>
</reference>
<name>A0A0L7LQ05_OPEBR</name>
<feature type="transmembrane region" description="Helical" evidence="7">
    <location>
        <begin position="83"/>
        <end position="101"/>
    </location>
</feature>
<organism evidence="8 9">
    <name type="scientific">Operophtera brumata</name>
    <name type="common">Winter moth</name>
    <name type="synonym">Phalaena brumata</name>
    <dbReference type="NCBI Taxonomy" id="104452"/>
    <lineage>
        <taxon>Eukaryota</taxon>
        <taxon>Metazoa</taxon>
        <taxon>Ecdysozoa</taxon>
        <taxon>Arthropoda</taxon>
        <taxon>Hexapoda</taxon>
        <taxon>Insecta</taxon>
        <taxon>Pterygota</taxon>
        <taxon>Neoptera</taxon>
        <taxon>Endopterygota</taxon>
        <taxon>Lepidoptera</taxon>
        <taxon>Glossata</taxon>
        <taxon>Ditrysia</taxon>
        <taxon>Geometroidea</taxon>
        <taxon>Geometridae</taxon>
        <taxon>Larentiinae</taxon>
        <taxon>Operophtera</taxon>
    </lineage>
</organism>
<protein>
    <submittedName>
        <fullName evidence="8">Cytochrome c oxidase polypeptide VIa</fullName>
    </submittedName>
</protein>
<dbReference type="AlphaFoldDB" id="A0A0L7LQ05"/>
<keyword evidence="4" id="KW-0496">Mitochondrion</keyword>
<accession>A0A0L7LQ05</accession>
<dbReference type="GO" id="GO:0006123">
    <property type="term" value="P:mitochondrial electron transport, cytochrome c to oxygen"/>
    <property type="evidence" value="ECO:0007669"/>
    <property type="project" value="TreeGrafter"/>
</dbReference>
<dbReference type="Proteomes" id="UP000037510">
    <property type="component" value="Unassembled WGS sequence"/>
</dbReference>
<keyword evidence="3" id="KW-0809">Transit peptide</keyword>
<evidence type="ECO:0000256" key="1">
    <source>
        <dbReference type="ARBA" id="ARBA00004273"/>
    </source>
</evidence>
<dbReference type="InterPro" id="IPR001349">
    <property type="entry name" value="Cyt_c_oxidase_su6a"/>
</dbReference>
<keyword evidence="7" id="KW-1133">Transmembrane helix</keyword>
<keyword evidence="5 7" id="KW-0472">Membrane</keyword>
<dbReference type="STRING" id="104452.A0A0L7LQ05"/>
<evidence type="ECO:0000256" key="4">
    <source>
        <dbReference type="ARBA" id="ARBA00023128"/>
    </source>
</evidence>
<comment type="caution">
    <text evidence="8">The sequence shown here is derived from an EMBL/GenBank/DDBJ whole genome shotgun (WGS) entry which is preliminary data.</text>
</comment>
<evidence type="ECO:0000256" key="6">
    <source>
        <dbReference type="RuleBase" id="RU004396"/>
    </source>
</evidence>
<dbReference type="EMBL" id="JTDY01000365">
    <property type="protein sequence ID" value="KOB77517.1"/>
    <property type="molecule type" value="Genomic_DNA"/>
</dbReference>
<evidence type="ECO:0000313" key="8">
    <source>
        <dbReference type="EMBL" id="KOB77517.1"/>
    </source>
</evidence>
<comment type="subcellular location">
    <subcellularLocation>
        <location evidence="1">Mitochondrion inner membrane</location>
    </subcellularLocation>
</comment>